<evidence type="ECO:0000313" key="2">
    <source>
        <dbReference type="Proteomes" id="UP000478052"/>
    </source>
</evidence>
<dbReference type="OrthoDB" id="6625177at2759"/>
<dbReference type="Proteomes" id="UP000478052">
    <property type="component" value="Unassembled WGS sequence"/>
</dbReference>
<dbReference type="AlphaFoldDB" id="A0A6G0YK60"/>
<evidence type="ECO:0000313" key="1">
    <source>
        <dbReference type="EMBL" id="KAF0757574.1"/>
    </source>
</evidence>
<sequence>MDCLQRTLSGIPSSMIYNYDETNLTDDPVNKKVITKRGSKYVENFCNSSKAPFP</sequence>
<comment type="caution">
    <text evidence="1">The sequence shown here is derived from an EMBL/GenBank/DDBJ whole genome shotgun (WGS) entry which is preliminary data.</text>
</comment>
<reference evidence="1 2" key="1">
    <citation type="submission" date="2019-08" db="EMBL/GenBank/DDBJ databases">
        <title>Whole genome of Aphis craccivora.</title>
        <authorList>
            <person name="Voronova N.V."/>
            <person name="Shulinski R.S."/>
            <person name="Bandarenka Y.V."/>
            <person name="Zhorov D.G."/>
            <person name="Warner D."/>
        </authorList>
    </citation>
    <scope>NUCLEOTIDE SEQUENCE [LARGE SCALE GENOMIC DNA]</scope>
    <source>
        <strain evidence="1">180601</strain>
        <tissue evidence="1">Whole Body</tissue>
    </source>
</reference>
<proteinExistence type="predicted"/>
<organism evidence="1 2">
    <name type="scientific">Aphis craccivora</name>
    <name type="common">Cowpea aphid</name>
    <dbReference type="NCBI Taxonomy" id="307492"/>
    <lineage>
        <taxon>Eukaryota</taxon>
        <taxon>Metazoa</taxon>
        <taxon>Ecdysozoa</taxon>
        <taxon>Arthropoda</taxon>
        <taxon>Hexapoda</taxon>
        <taxon>Insecta</taxon>
        <taxon>Pterygota</taxon>
        <taxon>Neoptera</taxon>
        <taxon>Paraneoptera</taxon>
        <taxon>Hemiptera</taxon>
        <taxon>Sternorrhyncha</taxon>
        <taxon>Aphidomorpha</taxon>
        <taxon>Aphidoidea</taxon>
        <taxon>Aphididae</taxon>
        <taxon>Aphidini</taxon>
        <taxon>Aphis</taxon>
        <taxon>Aphis</taxon>
    </lineage>
</organism>
<name>A0A6G0YK60_APHCR</name>
<dbReference type="EMBL" id="VUJU01003537">
    <property type="protein sequence ID" value="KAF0757574.1"/>
    <property type="molecule type" value="Genomic_DNA"/>
</dbReference>
<accession>A0A6G0YK60</accession>
<keyword evidence="2" id="KW-1185">Reference proteome</keyword>
<protein>
    <submittedName>
        <fullName evidence="1">Jerky protein-like</fullName>
    </submittedName>
</protein>
<gene>
    <name evidence="1" type="ORF">FWK35_00008755</name>
</gene>